<dbReference type="Proteomes" id="UP000615026">
    <property type="component" value="Unassembled WGS sequence"/>
</dbReference>
<gene>
    <name evidence="2" type="ORF">IQ260_30210</name>
</gene>
<protein>
    <submittedName>
        <fullName evidence="2">ABC transporter permease</fullName>
    </submittedName>
</protein>
<keyword evidence="1" id="KW-0472">Membrane</keyword>
<keyword evidence="1" id="KW-0812">Transmembrane</keyword>
<feature type="non-terminal residue" evidence="2">
    <location>
        <position position="61"/>
    </location>
</feature>
<dbReference type="AlphaFoldDB" id="A0A929FDC1"/>
<keyword evidence="3" id="KW-1185">Reference proteome</keyword>
<comment type="caution">
    <text evidence="2">The sequence shown here is derived from an EMBL/GenBank/DDBJ whole genome shotgun (WGS) entry which is preliminary data.</text>
</comment>
<name>A0A929FDC1_LEPEC</name>
<reference evidence="2" key="1">
    <citation type="submission" date="2020-10" db="EMBL/GenBank/DDBJ databases">
        <authorList>
            <person name="Castelo-Branco R."/>
            <person name="Eusebio N."/>
            <person name="Adriana R."/>
            <person name="Vieira A."/>
            <person name="Brugerolle De Fraissinette N."/>
            <person name="Rezende De Castro R."/>
            <person name="Schneider M.P."/>
            <person name="Vasconcelos V."/>
            <person name="Leao P.N."/>
        </authorList>
    </citation>
    <scope>NUCLEOTIDE SEQUENCE</scope>
    <source>
        <strain evidence="2">LEGE 11479</strain>
    </source>
</reference>
<evidence type="ECO:0000313" key="3">
    <source>
        <dbReference type="Proteomes" id="UP000615026"/>
    </source>
</evidence>
<organism evidence="2 3">
    <name type="scientific">Leptolyngbya cf. ectocarpi LEGE 11479</name>
    <dbReference type="NCBI Taxonomy" id="1828722"/>
    <lineage>
        <taxon>Bacteria</taxon>
        <taxon>Bacillati</taxon>
        <taxon>Cyanobacteriota</taxon>
        <taxon>Cyanophyceae</taxon>
        <taxon>Leptolyngbyales</taxon>
        <taxon>Leptolyngbyaceae</taxon>
        <taxon>Leptolyngbya group</taxon>
        <taxon>Leptolyngbya</taxon>
    </lineage>
</organism>
<keyword evidence="1" id="KW-1133">Transmembrane helix</keyword>
<evidence type="ECO:0000256" key="1">
    <source>
        <dbReference type="SAM" id="Phobius"/>
    </source>
</evidence>
<proteinExistence type="predicted"/>
<feature type="transmembrane region" description="Helical" evidence="1">
    <location>
        <begin position="32"/>
        <end position="52"/>
    </location>
</feature>
<dbReference type="EMBL" id="JADEXP010000586">
    <property type="protein sequence ID" value="MBE9070914.1"/>
    <property type="molecule type" value="Genomic_DNA"/>
</dbReference>
<sequence length="61" mass="7050">MTQASEPFQDEFEPASLEPTVFWRIAEDIPKALSWVLLVVSVVMPLTVWWILSNYTDINPK</sequence>
<evidence type="ECO:0000313" key="2">
    <source>
        <dbReference type="EMBL" id="MBE9070914.1"/>
    </source>
</evidence>
<accession>A0A929FDC1</accession>